<feature type="transmembrane region" description="Helical" evidence="1">
    <location>
        <begin position="61"/>
        <end position="79"/>
    </location>
</feature>
<keyword evidence="1" id="KW-1133">Transmembrane helix</keyword>
<gene>
    <name evidence="2" type="ORF">MB27_03585</name>
</gene>
<feature type="transmembrane region" description="Helical" evidence="1">
    <location>
        <begin position="37"/>
        <end position="54"/>
    </location>
</feature>
<accession>A0A0A6URS5</accession>
<evidence type="ECO:0000256" key="1">
    <source>
        <dbReference type="SAM" id="Phobius"/>
    </source>
</evidence>
<name>A0A0A6URS5_ACTUT</name>
<dbReference type="Proteomes" id="UP000054537">
    <property type="component" value="Unassembled WGS sequence"/>
</dbReference>
<evidence type="ECO:0000313" key="3">
    <source>
        <dbReference type="Proteomes" id="UP000054537"/>
    </source>
</evidence>
<protein>
    <submittedName>
        <fullName evidence="2">Sulfatase</fullName>
    </submittedName>
</protein>
<feature type="transmembrane region" description="Helical" evidence="1">
    <location>
        <begin position="114"/>
        <end position="138"/>
    </location>
</feature>
<dbReference type="AlphaFoldDB" id="A0A0A6URS5"/>
<keyword evidence="1" id="KW-0472">Membrane</keyword>
<organism evidence="2 3">
    <name type="scientific">Actinoplanes utahensis</name>
    <dbReference type="NCBI Taxonomy" id="1869"/>
    <lineage>
        <taxon>Bacteria</taxon>
        <taxon>Bacillati</taxon>
        <taxon>Actinomycetota</taxon>
        <taxon>Actinomycetes</taxon>
        <taxon>Micromonosporales</taxon>
        <taxon>Micromonosporaceae</taxon>
        <taxon>Actinoplanes</taxon>
    </lineage>
</organism>
<dbReference type="EMBL" id="JRTT01000003">
    <property type="protein sequence ID" value="KHD78810.1"/>
    <property type="molecule type" value="Genomic_DNA"/>
</dbReference>
<dbReference type="SUPFAM" id="SSF53649">
    <property type="entry name" value="Alkaline phosphatase-like"/>
    <property type="match status" value="1"/>
</dbReference>
<dbReference type="InterPro" id="IPR017850">
    <property type="entry name" value="Alkaline_phosphatase_core_sf"/>
</dbReference>
<keyword evidence="1" id="KW-0812">Transmembrane</keyword>
<keyword evidence="3" id="KW-1185">Reference proteome</keyword>
<evidence type="ECO:0000313" key="2">
    <source>
        <dbReference type="EMBL" id="KHD78810.1"/>
    </source>
</evidence>
<dbReference type="PROSITE" id="PS51257">
    <property type="entry name" value="PROKAR_LIPOPROTEIN"/>
    <property type="match status" value="1"/>
</dbReference>
<sequence>MARSRWTSYSLTALACVLVYVALLWPNVLRRLTLGSFARIPIEFAAGILVMALLPRRPRVVLGTVLGAGLGWLLIQKSLDMGWFKTLARPFDIVLDWELFDDTYSYIRDSYGQAGAYAAAAGLVLGGLAVMALMAWAVRRMSDMLARNRRRSMFTAAGVATAWMLTLALGVQVVPTVPVAARTSVTYAYDRARQAGRGIVNKARFADEVKVDAYQNTPRRQLVSGLQGKDVILTFVESYGRNALEAPELAPGTAAVLADGDAKLKAAGFSAKSGWLTSPTFGGNSWLAHSTLLSGLWINNQYRYRSLTASDRLTLTSAFRDAEWDTVSVMPGATRAWPEGAFYGYNRIWDSRNLGYQGPKFSWAQMPDQYTLKKFTELEYGKKDRRPLMVEMPLISSHTPWAPIPTFMDWDKVGDGSIYRGMAAAGTKKADIWTSADKVRTEYGKSIRYTLTTLIDWVREYGDDDLVLVFLGDHQPASVVTGDNASHDVPITIVAKDPAVLDRIDSWNWADGLKPTATTPVWPMDSFRDRFFQAFGSTPGTP</sequence>
<dbReference type="eggNOG" id="COG1368">
    <property type="taxonomic scope" value="Bacteria"/>
</dbReference>
<dbReference type="Gene3D" id="3.40.720.10">
    <property type="entry name" value="Alkaline Phosphatase, subunit A"/>
    <property type="match status" value="1"/>
</dbReference>
<proteinExistence type="predicted"/>
<feature type="transmembrane region" description="Helical" evidence="1">
    <location>
        <begin position="7"/>
        <end position="25"/>
    </location>
</feature>
<dbReference type="OrthoDB" id="1376015at2"/>
<feature type="transmembrane region" description="Helical" evidence="1">
    <location>
        <begin position="154"/>
        <end position="174"/>
    </location>
</feature>
<reference evidence="2 3" key="1">
    <citation type="submission" date="2014-10" db="EMBL/GenBank/DDBJ databases">
        <title>Draft genome sequence of Actinoplanes utahensis NRRL 12052.</title>
        <authorList>
            <person name="Velasco-Bucheli B."/>
            <person name="del Cerro C."/>
            <person name="Hormigo D."/>
            <person name="Garcia J.L."/>
            <person name="Acebal C."/>
            <person name="Arroyo M."/>
            <person name="de la Mata I."/>
        </authorList>
    </citation>
    <scope>NUCLEOTIDE SEQUENCE [LARGE SCALE GENOMIC DNA]</scope>
    <source>
        <strain evidence="2 3">NRRL 12052</strain>
    </source>
</reference>
<comment type="caution">
    <text evidence="2">The sequence shown here is derived from an EMBL/GenBank/DDBJ whole genome shotgun (WGS) entry which is preliminary data.</text>
</comment>
<dbReference type="STRING" id="1869.MB27_03585"/>